<name>V4B4V8_LOTGI</name>
<dbReference type="Proteomes" id="UP000030746">
    <property type="component" value="Unassembled WGS sequence"/>
</dbReference>
<dbReference type="HOGENOM" id="CLU_1492682_0_0_1"/>
<evidence type="ECO:0000313" key="2">
    <source>
        <dbReference type="EMBL" id="ESP02516.1"/>
    </source>
</evidence>
<feature type="non-terminal residue" evidence="2">
    <location>
        <position position="181"/>
    </location>
</feature>
<dbReference type="OrthoDB" id="6087169at2759"/>
<evidence type="ECO:0000256" key="1">
    <source>
        <dbReference type="SAM" id="MobiDB-lite"/>
    </source>
</evidence>
<sequence length="181" mass="20927">MAGEYESPNIKQEPESNSLTESGKTTPTQQNISPYVLNRDKAVKKILDAANREAHAHFQFHSNRLMIHLSAAAYGTMCKAIQKYYENSHFEVLHKEKMDQEKIVTELLLSIKSKENLKESLRISMYHTTSRILVNGSMFQNFAAQHLDQIRQSLPNSDEMVKLNNEIKLRCEEFLKDQKNQ</sequence>
<dbReference type="EMBL" id="KB200213">
    <property type="protein sequence ID" value="ESP02516.1"/>
    <property type="molecule type" value="Genomic_DNA"/>
</dbReference>
<dbReference type="KEGG" id="lgi:LOTGIDRAFT_237947"/>
<dbReference type="RefSeq" id="XP_009046811.1">
    <property type="nucleotide sequence ID" value="XM_009048563.1"/>
</dbReference>
<organism evidence="2 3">
    <name type="scientific">Lottia gigantea</name>
    <name type="common">Giant owl limpet</name>
    <dbReference type="NCBI Taxonomy" id="225164"/>
    <lineage>
        <taxon>Eukaryota</taxon>
        <taxon>Metazoa</taxon>
        <taxon>Spiralia</taxon>
        <taxon>Lophotrochozoa</taxon>
        <taxon>Mollusca</taxon>
        <taxon>Gastropoda</taxon>
        <taxon>Patellogastropoda</taxon>
        <taxon>Lottioidea</taxon>
        <taxon>Lottiidae</taxon>
        <taxon>Lottia</taxon>
    </lineage>
</organism>
<feature type="compositionally biased region" description="Polar residues" evidence="1">
    <location>
        <begin position="15"/>
        <end position="32"/>
    </location>
</feature>
<feature type="region of interest" description="Disordered" evidence="1">
    <location>
        <begin position="1"/>
        <end position="32"/>
    </location>
</feature>
<dbReference type="AlphaFoldDB" id="V4B4V8"/>
<dbReference type="CTD" id="20250609"/>
<dbReference type="GeneID" id="20250609"/>
<protein>
    <submittedName>
        <fullName evidence="2">Uncharacterized protein</fullName>
    </submittedName>
</protein>
<reference evidence="2 3" key="1">
    <citation type="journal article" date="2013" name="Nature">
        <title>Insights into bilaterian evolution from three spiralian genomes.</title>
        <authorList>
            <person name="Simakov O."/>
            <person name="Marletaz F."/>
            <person name="Cho S.J."/>
            <person name="Edsinger-Gonzales E."/>
            <person name="Havlak P."/>
            <person name="Hellsten U."/>
            <person name="Kuo D.H."/>
            <person name="Larsson T."/>
            <person name="Lv J."/>
            <person name="Arendt D."/>
            <person name="Savage R."/>
            <person name="Osoegawa K."/>
            <person name="de Jong P."/>
            <person name="Grimwood J."/>
            <person name="Chapman J.A."/>
            <person name="Shapiro H."/>
            <person name="Aerts A."/>
            <person name="Otillar R.P."/>
            <person name="Terry A.Y."/>
            <person name="Boore J.L."/>
            <person name="Grigoriev I.V."/>
            <person name="Lindberg D.R."/>
            <person name="Seaver E.C."/>
            <person name="Weisblat D.A."/>
            <person name="Putnam N.H."/>
            <person name="Rokhsar D.S."/>
        </authorList>
    </citation>
    <scope>NUCLEOTIDE SEQUENCE [LARGE SCALE GENOMIC DNA]</scope>
</reference>
<accession>V4B4V8</accession>
<gene>
    <name evidence="2" type="ORF">LOTGIDRAFT_237947</name>
</gene>
<keyword evidence="3" id="KW-1185">Reference proteome</keyword>
<evidence type="ECO:0000313" key="3">
    <source>
        <dbReference type="Proteomes" id="UP000030746"/>
    </source>
</evidence>
<proteinExistence type="predicted"/>